<proteinExistence type="predicted"/>
<evidence type="ECO:0000313" key="3">
    <source>
        <dbReference type="Proteomes" id="UP000466997"/>
    </source>
</evidence>
<organism evidence="2 3">
    <name type="scientific">Mycobacterium novum</name>
    <dbReference type="NCBI Taxonomy" id="2492438"/>
    <lineage>
        <taxon>Bacteria</taxon>
        <taxon>Bacillati</taxon>
        <taxon>Actinomycetota</taxon>
        <taxon>Actinomycetes</taxon>
        <taxon>Mycobacteriales</taxon>
        <taxon>Mycobacteriaceae</taxon>
        <taxon>Mycobacterium</taxon>
    </lineage>
</organism>
<sequence length="192" mass="19632">MNIRKIGVVGAFAAGAAFALAPLAAAETGDTPAPPDFSNILVGQVQSMNWLFGAQATASGVDSDLITAGDPTTENPLSFSTISADDLTDNPAFAAMLFGPNWEDEMSSDPGAYSLFNGALTQFYDASNVLTYALLTGGGEIDVADAGDYLFGSEAGIADGLAGDGFFADFGNFFQAGVADLFGYFGLGALDM</sequence>
<dbReference type="Proteomes" id="UP000466997">
    <property type="component" value="Chromosome"/>
</dbReference>
<accession>A0A7I7JJ93</accession>
<feature type="chain" id="PRO_5029624389" description="PE family protein" evidence="1">
    <location>
        <begin position="27"/>
        <end position="192"/>
    </location>
</feature>
<name>A0A7I7JJ93_9MYCO</name>
<dbReference type="AlphaFoldDB" id="A0A7I7JJ93"/>
<dbReference type="KEGG" id="mnm:MNVM_03850"/>
<keyword evidence="1" id="KW-0732">Signal</keyword>
<evidence type="ECO:0000256" key="1">
    <source>
        <dbReference type="SAM" id="SignalP"/>
    </source>
</evidence>
<keyword evidence="3" id="KW-1185">Reference proteome</keyword>
<feature type="signal peptide" evidence="1">
    <location>
        <begin position="1"/>
        <end position="26"/>
    </location>
</feature>
<evidence type="ECO:0008006" key="4">
    <source>
        <dbReference type="Google" id="ProtNLM"/>
    </source>
</evidence>
<reference evidence="2 3" key="1">
    <citation type="journal article" date="2019" name="Emerg. Microbes Infect.">
        <title>Comprehensive subspecies identification of 175 nontuberculous mycobacteria species based on 7547 genomic profiles.</title>
        <authorList>
            <person name="Matsumoto Y."/>
            <person name="Kinjo T."/>
            <person name="Motooka D."/>
            <person name="Nabeya D."/>
            <person name="Jung N."/>
            <person name="Uechi K."/>
            <person name="Horii T."/>
            <person name="Iida T."/>
            <person name="Fujita J."/>
            <person name="Nakamura S."/>
        </authorList>
    </citation>
    <scope>NUCLEOTIDE SEQUENCE [LARGE SCALE GENOMIC DNA]</scope>
    <source>
        <strain evidence="2 3">JCM 6391</strain>
    </source>
</reference>
<dbReference type="EMBL" id="AP022562">
    <property type="protein sequence ID" value="BBX11304.1"/>
    <property type="molecule type" value="Genomic_DNA"/>
</dbReference>
<protein>
    <recommendedName>
        <fullName evidence="4">PE family protein</fullName>
    </recommendedName>
</protein>
<gene>
    <name evidence="2" type="ORF">MNVM_03850</name>
</gene>
<evidence type="ECO:0000313" key="2">
    <source>
        <dbReference type="EMBL" id="BBX11304.1"/>
    </source>
</evidence>